<dbReference type="EMBL" id="SDCT01000015">
    <property type="protein sequence ID" value="TCX90680.1"/>
    <property type="molecule type" value="Genomic_DNA"/>
</dbReference>
<dbReference type="AlphaFoldDB" id="A0A483MVQ8"/>
<organism evidence="1">
    <name type="scientific">Klebsiella pneumoniae</name>
    <dbReference type="NCBI Taxonomy" id="573"/>
    <lineage>
        <taxon>Bacteria</taxon>
        <taxon>Pseudomonadati</taxon>
        <taxon>Pseudomonadota</taxon>
        <taxon>Gammaproteobacteria</taxon>
        <taxon>Enterobacterales</taxon>
        <taxon>Enterobacteriaceae</taxon>
        <taxon>Klebsiella/Raoultella group</taxon>
        <taxon>Klebsiella</taxon>
        <taxon>Klebsiella pneumoniae complex</taxon>
    </lineage>
</organism>
<protein>
    <submittedName>
        <fullName evidence="1">Uncharacterized protein</fullName>
    </submittedName>
</protein>
<sequence length="74" mass="8324">MGRVTASEASQSPPHRHILRRARTQVRAFFFYILCRGGGAPREKPIPKLIFLHPLILFAEVVHQRPDGGQQPAP</sequence>
<gene>
    <name evidence="1" type="ORF">ETF13_12270</name>
</gene>
<reference evidence="1" key="1">
    <citation type="submission" date="2019-01" db="EMBL/GenBank/DDBJ databases">
        <authorList>
            <person name="Lista F."/>
            <person name="Anselmo A."/>
        </authorList>
    </citation>
    <scope>NUCLEOTIDE SEQUENCE</scope>
    <source>
        <strain evidence="1">3S</strain>
    </source>
</reference>
<evidence type="ECO:0000313" key="1">
    <source>
        <dbReference type="EMBL" id="TCX90680.1"/>
    </source>
</evidence>
<name>A0A483MVQ8_KLEPN</name>
<proteinExistence type="predicted"/>
<accession>A0A483MVQ8</accession>
<comment type="caution">
    <text evidence="1">The sequence shown here is derived from an EMBL/GenBank/DDBJ whole genome shotgun (WGS) entry which is preliminary data.</text>
</comment>